<evidence type="ECO:0000313" key="3">
    <source>
        <dbReference type="EMBL" id="CAL1139070.1"/>
    </source>
</evidence>
<protein>
    <submittedName>
        <fullName evidence="4">Pyridine nucleotide-disulphide oxidoreductase N-terminal domain-containing protein</fullName>
    </submittedName>
</protein>
<accession>A0A9P1C5Y0</accession>
<keyword evidence="5" id="KW-1185">Reference proteome</keyword>
<comment type="caution">
    <text evidence="2">The sequence shown here is derived from an EMBL/GenBank/DDBJ whole genome shotgun (WGS) entry which is preliminary data.</text>
</comment>
<evidence type="ECO:0000313" key="2">
    <source>
        <dbReference type="EMBL" id="CAI3985695.1"/>
    </source>
</evidence>
<dbReference type="Pfam" id="PF01494">
    <property type="entry name" value="FAD_binding_3"/>
    <property type="match status" value="1"/>
</dbReference>
<dbReference type="EMBL" id="CAMXCT030001010">
    <property type="protein sequence ID" value="CAL4773007.1"/>
    <property type="molecule type" value="Genomic_DNA"/>
</dbReference>
<dbReference type="EMBL" id="CAMXCT010001010">
    <property type="protein sequence ID" value="CAI3985695.1"/>
    <property type="molecule type" value="Genomic_DNA"/>
</dbReference>
<evidence type="ECO:0000259" key="1">
    <source>
        <dbReference type="Pfam" id="PF01494"/>
    </source>
</evidence>
<gene>
    <name evidence="2" type="ORF">C1SCF055_LOCUS13116</name>
</gene>
<dbReference type="GO" id="GO:0071949">
    <property type="term" value="F:FAD binding"/>
    <property type="evidence" value="ECO:0007669"/>
    <property type="project" value="InterPro"/>
</dbReference>
<reference evidence="3" key="2">
    <citation type="submission" date="2024-04" db="EMBL/GenBank/DDBJ databases">
        <authorList>
            <person name="Chen Y."/>
            <person name="Shah S."/>
            <person name="Dougan E. K."/>
            <person name="Thang M."/>
            <person name="Chan C."/>
        </authorList>
    </citation>
    <scope>NUCLEOTIDE SEQUENCE [LARGE SCALE GENOMIC DNA]</scope>
</reference>
<reference evidence="2" key="1">
    <citation type="submission" date="2022-10" db="EMBL/GenBank/DDBJ databases">
        <authorList>
            <person name="Chen Y."/>
            <person name="Dougan E. K."/>
            <person name="Chan C."/>
            <person name="Rhodes N."/>
            <person name="Thang M."/>
        </authorList>
    </citation>
    <scope>NUCLEOTIDE SEQUENCE</scope>
</reference>
<name>A0A9P1C5Y0_9DINO</name>
<organism evidence="2">
    <name type="scientific">Cladocopium goreaui</name>
    <dbReference type="NCBI Taxonomy" id="2562237"/>
    <lineage>
        <taxon>Eukaryota</taxon>
        <taxon>Sar</taxon>
        <taxon>Alveolata</taxon>
        <taxon>Dinophyceae</taxon>
        <taxon>Suessiales</taxon>
        <taxon>Symbiodiniaceae</taxon>
        <taxon>Cladocopium</taxon>
    </lineage>
</organism>
<evidence type="ECO:0000313" key="4">
    <source>
        <dbReference type="EMBL" id="CAL4773007.1"/>
    </source>
</evidence>
<evidence type="ECO:0000313" key="5">
    <source>
        <dbReference type="Proteomes" id="UP001152797"/>
    </source>
</evidence>
<dbReference type="SUPFAM" id="SSF51905">
    <property type="entry name" value="FAD/NAD(P)-binding domain"/>
    <property type="match status" value="1"/>
</dbReference>
<dbReference type="PRINTS" id="PR00420">
    <property type="entry name" value="RNGMNOXGNASE"/>
</dbReference>
<dbReference type="AlphaFoldDB" id="A0A9P1C5Y0"/>
<dbReference type="Gene3D" id="3.50.50.60">
    <property type="entry name" value="FAD/NAD(P)-binding domain"/>
    <property type="match status" value="1"/>
</dbReference>
<feature type="domain" description="FAD-binding" evidence="1">
    <location>
        <begin position="122"/>
        <end position="155"/>
    </location>
</feature>
<sequence>MTLPLKDLEELARTKTVLLKDFFQAEPPSTKGEDLVELWRQIYDEEVKSTVVKTAQGPSDDLSNPVFPYEKLQAIVGDGGHWKWPRIWRRFDELERRGTAFRPGDAVNFDLPNSNPNITSQKVLVVGGGPVGLRLAIELKLGGHQVTVFEKRREHRNAQGELQQLGFTNRINRPHVFNFLRNDLDRLNGRDFMSSKMCYPVFTQGDTSSIGIDELQLLLLKNALLLGVDFQLGMSYEDANIVLDPKNQKPQWRVKFSCDDLAAEHYGLSPGTHESNFDVLMGCDGARSRVRESQKGIFGEVDKRNFKKMIGVVANIQKVSRQRLKELGFPSGQEPTDMKRAHLASGAGSMTGLNYYKASYHNYVIFTPSKEDLQQAGFGGSIYSFHAGRDKVNPNKVEEKAKLKHWVLERCKEVGIPVDESLSNGGFVEEPNDVMAFDFSEIWKCKKNFAFNLPPLTYDVQEHGPWTGLSLVPPIGLVGDAVTEPFWIAGVGLQRGWNGVMDACYLIDNLYNMSFSGGVDPLETTSWNDHIQKLQSVIPKLYDCSHDGRMTREGLQGEHADQGVVMMQLNKQMKDAEKPQWQLRVDPCYRYEQFAKQLEEKYRGARMLENMHPVVRRTLAVRKSDGDRSEAPDLHQKLLSVDGRQLVVAPAAYDHVPVAQPAQPSQPQPPQLPLIPEPEVAKRASSKSENLQAMLSKQIDEHVQRTRSAAFDDERWVAIDASPKGFAELAEKQWDVMTEKHLNPAQKAELLHVRNMIKSLKQQIASLNSSLEGFQRAERELLTNAQVN</sequence>
<dbReference type="OrthoDB" id="57698at2759"/>
<dbReference type="InterPro" id="IPR036188">
    <property type="entry name" value="FAD/NAD-bd_sf"/>
</dbReference>
<dbReference type="Proteomes" id="UP001152797">
    <property type="component" value="Unassembled WGS sequence"/>
</dbReference>
<proteinExistence type="predicted"/>
<dbReference type="InterPro" id="IPR002938">
    <property type="entry name" value="FAD-bd"/>
</dbReference>
<dbReference type="EMBL" id="CAMXCT020001010">
    <property type="protein sequence ID" value="CAL1139070.1"/>
    <property type="molecule type" value="Genomic_DNA"/>
</dbReference>